<evidence type="ECO:0000256" key="2">
    <source>
        <dbReference type="ARBA" id="ARBA00022737"/>
    </source>
</evidence>
<dbReference type="GO" id="GO:0005634">
    <property type="term" value="C:nucleus"/>
    <property type="evidence" value="ECO:0007669"/>
    <property type="project" value="UniProtKB-ARBA"/>
</dbReference>
<dbReference type="AlphaFoldDB" id="A0A317SNA3"/>
<feature type="compositionally biased region" description="Acidic residues" evidence="5">
    <location>
        <begin position="473"/>
        <end position="482"/>
    </location>
</feature>
<proteinExistence type="predicted"/>
<dbReference type="GO" id="GO:0008270">
    <property type="term" value="F:zinc ion binding"/>
    <property type="evidence" value="ECO:0007669"/>
    <property type="project" value="UniProtKB-KW"/>
</dbReference>
<dbReference type="Gene3D" id="3.30.160.60">
    <property type="entry name" value="Classic Zinc Finger"/>
    <property type="match status" value="1"/>
</dbReference>
<evidence type="ECO:0000256" key="5">
    <source>
        <dbReference type="SAM" id="MobiDB-lite"/>
    </source>
</evidence>
<keyword evidence="4" id="KW-0862">Zinc</keyword>
<feature type="region of interest" description="Disordered" evidence="5">
    <location>
        <begin position="1"/>
        <end position="24"/>
    </location>
</feature>
<evidence type="ECO:0000256" key="4">
    <source>
        <dbReference type="ARBA" id="ARBA00022833"/>
    </source>
</evidence>
<dbReference type="GO" id="GO:0000981">
    <property type="term" value="F:DNA-binding transcription factor activity, RNA polymerase II-specific"/>
    <property type="evidence" value="ECO:0007669"/>
    <property type="project" value="TreeGrafter"/>
</dbReference>
<feature type="compositionally biased region" description="Polar residues" evidence="5">
    <location>
        <begin position="181"/>
        <end position="199"/>
    </location>
</feature>
<dbReference type="PANTHER" id="PTHR19818:SF139">
    <property type="entry name" value="PAIR-RULE PROTEIN ODD-PAIRED"/>
    <property type="match status" value="1"/>
</dbReference>
<sequence>MAASASPSSQAPPSASIPTKDTTGMADFVLFDDDPLYQEYRPRYDNGGFPQSGVDSYVAMLEQPGEDQHSKFYMAELQPGSTSFESYPPYAYEDVSLSVGYEPGPAPGVLIHPPTLPYSPHVNVAARLEYRTPISPATSAGGLEGSSAGSEAGSTGSPYPQQIDDPFGPAYVVVDPSLITMPSPSQQFEDPCSAASSRGSPSWHSAHSPPPTSNPSSPELGKRSGGRLSPLRQYRTAPYPSRRLSVTSQSSSRSRGSPSGFPLELDDIYPTVTGDMPRRAPSSNGSGTGKDTLCPECKKSFRDLKAHQLTHQLERPVKCPIATCEYSKKGFARKYDCQRHTLTHYKGTMVCGFCPGSGSAAEKSFNRADVFKRHLMSVHNVEQTPPNSRKRPPTKTSQTEDRYAGAYVTGKCSTCSITFATAQQFYEHLDECVLSKVVQEEPAAAFNEMNLDSVKLSDMDPSSSNPADHTSSDSEDEDEDEKDTTFNPATHKSASKIRTKKGTIKRSGSGAGSTQSAKTKTIRRKRKNFPAGWGCQPEQMVTKRRCLMVFDGPKLLCRDEMMMSNEWEVRAQLGGSGGSDAYVSDLDFWTMRRAEAFLDVAPSRNPQGAAVGEVR</sequence>
<keyword evidence="1" id="KW-0479">Metal-binding</keyword>
<feature type="region of interest" description="Disordered" evidence="5">
    <location>
        <begin position="378"/>
        <end position="402"/>
    </location>
</feature>
<feature type="domain" description="C2H2-type" evidence="6">
    <location>
        <begin position="410"/>
        <end position="430"/>
    </location>
</feature>
<feature type="domain" description="C2H2-type" evidence="6">
    <location>
        <begin position="292"/>
        <end position="311"/>
    </location>
</feature>
<feature type="region of interest" description="Disordered" evidence="5">
    <location>
        <begin position="136"/>
        <end position="167"/>
    </location>
</feature>
<evidence type="ECO:0000313" key="7">
    <source>
        <dbReference type="EMBL" id="PWW75932.1"/>
    </source>
</evidence>
<feature type="domain" description="C2H2-type" evidence="6">
    <location>
        <begin position="317"/>
        <end position="344"/>
    </location>
</feature>
<feature type="compositionally biased region" description="Low complexity" evidence="5">
    <location>
        <begin position="241"/>
        <end position="259"/>
    </location>
</feature>
<accession>A0A317SNA3</accession>
<dbReference type="OrthoDB" id="4738706at2759"/>
<dbReference type="SMART" id="SM00355">
    <property type="entry name" value="ZnF_C2H2"/>
    <property type="match status" value="4"/>
</dbReference>
<dbReference type="STRING" id="42249.A0A317SNA3"/>
<dbReference type="PANTHER" id="PTHR19818">
    <property type="entry name" value="ZINC FINGER PROTEIN ZIC AND GLI"/>
    <property type="match status" value="1"/>
</dbReference>
<evidence type="ECO:0000259" key="6">
    <source>
        <dbReference type="SMART" id="SM00355"/>
    </source>
</evidence>
<gene>
    <name evidence="7" type="ORF">C7212DRAFT_295426</name>
</gene>
<dbReference type="InterPro" id="IPR050329">
    <property type="entry name" value="GLI_C2H2-zinc-finger"/>
</dbReference>
<feature type="compositionally biased region" description="Low complexity" evidence="5">
    <location>
        <begin position="1"/>
        <end position="16"/>
    </location>
</feature>
<dbReference type="Proteomes" id="UP000246991">
    <property type="component" value="Unassembled WGS sequence"/>
</dbReference>
<feature type="compositionally biased region" description="Basic residues" evidence="5">
    <location>
        <begin position="493"/>
        <end position="504"/>
    </location>
</feature>
<organism evidence="7 8">
    <name type="scientific">Tuber magnatum</name>
    <name type="common">white Piedmont truffle</name>
    <dbReference type="NCBI Taxonomy" id="42249"/>
    <lineage>
        <taxon>Eukaryota</taxon>
        <taxon>Fungi</taxon>
        <taxon>Dikarya</taxon>
        <taxon>Ascomycota</taxon>
        <taxon>Pezizomycotina</taxon>
        <taxon>Pezizomycetes</taxon>
        <taxon>Pezizales</taxon>
        <taxon>Tuberaceae</taxon>
        <taxon>Tuber</taxon>
    </lineage>
</organism>
<dbReference type="GO" id="GO:0010557">
    <property type="term" value="P:positive regulation of macromolecule biosynthetic process"/>
    <property type="evidence" value="ECO:0007669"/>
    <property type="project" value="UniProtKB-ARBA"/>
</dbReference>
<dbReference type="EMBL" id="PYWC01000040">
    <property type="protein sequence ID" value="PWW75932.1"/>
    <property type="molecule type" value="Genomic_DNA"/>
</dbReference>
<keyword evidence="8" id="KW-1185">Reference proteome</keyword>
<evidence type="ECO:0000256" key="1">
    <source>
        <dbReference type="ARBA" id="ARBA00022723"/>
    </source>
</evidence>
<evidence type="ECO:0000256" key="3">
    <source>
        <dbReference type="ARBA" id="ARBA00022771"/>
    </source>
</evidence>
<keyword evidence="2" id="KW-0677">Repeat</keyword>
<name>A0A317SNA3_9PEZI</name>
<feature type="compositionally biased region" description="Polar residues" evidence="5">
    <location>
        <begin position="460"/>
        <end position="469"/>
    </location>
</feature>
<keyword evidence="3" id="KW-0863">Zinc-finger</keyword>
<dbReference type="InterPro" id="IPR013087">
    <property type="entry name" value="Znf_C2H2_type"/>
</dbReference>
<comment type="caution">
    <text evidence="7">The sequence shown here is derived from an EMBL/GenBank/DDBJ whole genome shotgun (WGS) entry which is preliminary data.</text>
</comment>
<evidence type="ECO:0000313" key="8">
    <source>
        <dbReference type="Proteomes" id="UP000246991"/>
    </source>
</evidence>
<protein>
    <recommendedName>
        <fullName evidence="6">C2H2-type domain-containing protein</fullName>
    </recommendedName>
</protein>
<feature type="region of interest" description="Disordered" evidence="5">
    <location>
        <begin position="455"/>
        <end position="531"/>
    </location>
</feature>
<feature type="compositionally biased region" description="Low complexity" evidence="5">
    <location>
        <begin position="137"/>
        <end position="157"/>
    </location>
</feature>
<feature type="domain" description="C2H2-type" evidence="6">
    <location>
        <begin position="349"/>
        <end position="379"/>
    </location>
</feature>
<dbReference type="GO" id="GO:0000978">
    <property type="term" value="F:RNA polymerase II cis-regulatory region sequence-specific DNA binding"/>
    <property type="evidence" value="ECO:0007669"/>
    <property type="project" value="TreeGrafter"/>
</dbReference>
<reference evidence="7 8" key="1">
    <citation type="submission" date="2018-03" db="EMBL/GenBank/DDBJ databases">
        <title>Genomes of Pezizomycetes fungi and the evolution of truffles.</title>
        <authorList>
            <person name="Murat C."/>
            <person name="Payen T."/>
            <person name="Noel B."/>
            <person name="Kuo A."/>
            <person name="Martin F.M."/>
        </authorList>
    </citation>
    <scope>NUCLEOTIDE SEQUENCE [LARGE SCALE GENOMIC DNA]</scope>
    <source>
        <strain evidence="7">091103-1</strain>
    </source>
</reference>
<feature type="region of interest" description="Disordered" evidence="5">
    <location>
        <begin position="181"/>
        <end position="292"/>
    </location>
</feature>